<dbReference type="Proteomes" id="UP001209570">
    <property type="component" value="Unassembled WGS sequence"/>
</dbReference>
<dbReference type="EMBL" id="JAKCXM010000468">
    <property type="protein sequence ID" value="KAJ0393726.1"/>
    <property type="molecule type" value="Genomic_DNA"/>
</dbReference>
<feature type="compositionally biased region" description="Basic and acidic residues" evidence="11">
    <location>
        <begin position="102"/>
        <end position="118"/>
    </location>
</feature>
<dbReference type="FunFam" id="3.30.40.10:FF:000010">
    <property type="entry name" value="E3 ubiquitin-protein ligase RBX1"/>
    <property type="match status" value="1"/>
</dbReference>
<protein>
    <recommendedName>
        <fullName evidence="12">RING-type domain-containing protein</fullName>
    </recommendedName>
</protein>
<evidence type="ECO:0000259" key="12">
    <source>
        <dbReference type="PROSITE" id="PS50089"/>
    </source>
</evidence>
<feature type="region of interest" description="Disordered" evidence="11">
    <location>
        <begin position="308"/>
        <end position="377"/>
    </location>
</feature>
<evidence type="ECO:0000256" key="9">
    <source>
        <dbReference type="ARBA" id="ARBA00023242"/>
    </source>
</evidence>
<keyword evidence="5" id="KW-0479">Metal-binding</keyword>
<sequence>MKREDSAGAATANDGDDFVTKVNKSRKKSSKVNNPSDEATSSPDGSAPSGTAAAGSTDGGISLRPRTMFTVKGRGRTEAEAAPTYRPQWSKDGDGFVSPTPPHKDGDNASEGRGESSRRKGKVLRYTKEELLALHFTTQAAPKFAPETTVASELALPPVNSLPFDYEEIYKQWALNRNRGRGRGRTSQTNEGNTADRSRSNGKWGEDNKWDQQKRTDRNRDGEDRWERGAQAEGGNDHGDDIWDDVGMGGGDSLELNLKAINGSEDLTLVEYCATLEDPGEIREYLAAYLGSTPRVSAFATEFIQRKKSMPASSKKSATAADASDAADANGAAKKSKRRSKGQKITRKPSAMDEEMKAAEPMTAVAPPPAPATAASSDEKRFEIKKWNAVALWSWDIVVDNCAICRNHIMDLCIECQANQASATSEECTVAWGVCNHAFHFHCISRWLKTRQVCPLDNREWEFQKYGR</sequence>
<feature type="domain" description="RING-type" evidence="12">
    <location>
        <begin position="413"/>
        <end position="458"/>
    </location>
</feature>
<evidence type="ECO:0000256" key="8">
    <source>
        <dbReference type="ARBA" id="ARBA00022833"/>
    </source>
</evidence>
<proteinExistence type="predicted"/>
<dbReference type="InterPro" id="IPR024766">
    <property type="entry name" value="Znf_RING_H2"/>
</dbReference>
<evidence type="ECO:0000256" key="10">
    <source>
        <dbReference type="PROSITE-ProRule" id="PRU00175"/>
    </source>
</evidence>
<keyword evidence="4" id="KW-0963">Cytoplasm</keyword>
<feature type="compositionally biased region" description="Low complexity" evidence="11">
    <location>
        <begin position="31"/>
        <end position="60"/>
    </location>
</feature>
<feature type="compositionally biased region" description="Basic and acidic residues" evidence="11">
    <location>
        <begin position="194"/>
        <end position="241"/>
    </location>
</feature>
<feature type="compositionally biased region" description="Low complexity" evidence="11">
    <location>
        <begin position="310"/>
        <end position="333"/>
    </location>
</feature>
<evidence type="ECO:0000256" key="11">
    <source>
        <dbReference type="SAM" id="MobiDB-lite"/>
    </source>
</evidence>
<keyword evidence="14" id="KW-1185">Reference proteome</keyword>
<dbReference type="Pfam" id="PF12678">
    <property type="entry name" value="zf-rbx1"/>
    <property type="match status" value="1"/>
</dbReference>
<dbReference type="CDD" id="cd16485">
    <property type="entry name" value="mRING-H2-C3H2C2D_RBX1"/>
    <property type="match status" value="1"/>
</dbReference>
<dbReference type="SUPFAM" id="SSF57850">
    <property type="entry name" value="RING/U-box"/>
    <property type="match status" value="1"/>
</dbReference>
<dbReference type="InterPro" id="IPR013083">
    <property type="entry name" value="Znf_RING/FYVE/PHD"/>
</dbReference>
<evidence type="ECO:0000256" key="2">
    <source>
        <dbReference type="ARBA" id="ARBA00004496"/>
    </source>
</evidence>
<dbReference type="InterPro" id="IPR051031">
    <property type="entry name" value="RING-box_E3_Ubiquitin_Ligase"/>
</dbReference>
<gene>
    <name evidence="13" type="ORF">P43SY_004927</name>
</gene>
<feature type="compositionally biased region" description="Basic residues" evidence="11">
    <location>
        <begin position="334"/>
        <end position="347"/>
    </location>
</feature>
<keyword evidence="9" id="KW-0539">Nucleus</keyword>
<dbReference type="PANTHER" id="PTHR11210">
    <property type="entry name" value="RING BOX"/>
    <property type="match status" value="1"/>
</dbReference>
<comment type="caution">
    <text evidence="13">The sequence shown here is derived from an EMBL/GenBank/DDBJ whole genome shotgun (WGS) entry which is preliminary data.</text>
</comment>
<keyword evidence="8" id="KW-0862">Zinc</keyword>
<dbReference type="PROSITE" id="PS50089">
    <property type="entry name" value="ZF_RING_2"/>
    <property type="match status" value="1"/>
</dbReference>
<keyword evidence="6 10" id="KW-0863">Zinc-finger</keyword>
<dbReference type="GO" id="GO:0008270">
    <property type="term" value="F:zinc ion binding"/>
    <property type="evidence" value="ECO:0007669"/>
    <property type="project" value="UniProtKB-KW"/>
</dbReference>
<evidence type="ECO:0000256" key="6">
    <source>
        <dbReference type="ARBA" id="ARBA00022771"/>
    </source>
</evidence>
<dbReference type="GO" id="GO:0005634">
    <property type="term" value="C:nucleus"/>
    <property type="evidence" value="ECO:0007669"/>
    <property type="project" value="UniProtKB-SubCell"/>
</dbReference>
<feature type="region of interest" description="Disordered" evidence="11">
    <location>
        <begin position="1"/>
        <end position="123"/>
    </location>
</feature>
<organism evidence="13 14">
    <name type="scientific">Pythium insidiosum</name>
    <name type="common">Pythiosis disease agent</name>
    <dbReference type="NCBI Taxonomy" id="114742"/>
    <lineage>
        <taxon>Eukaryota</taxon>
        <taxon>Sar</taxon>
        <taxon>Stramenopiles</taxon>
        <taxon>Oomycota</taxon>
        <taxon>Peronosporomycetes</taxon>
        <taxon>Pythiales</taxon>
        <taxon>Pythiaceae</taxon>
        <taxon>Pythium</taxon>
    </lineage>
</organism>
<dbReference type="InterPro" id="IPR001841">
    <property type="entry name" value="Znf_RING"/>
</dbReference>
<comment type="subcellular location">
    <subcellularLocation>
        <location evidence="2">Cytoplasm</location>
    </subcellularLocation>
    <subcellularLocation>
        <location evidence="1">Nucleus</location>
    </subcellularLocation>
</comment>
<evidence type="ECO:0000313" key="13">
    <source>
        <dbReference type="EMBL" id="KAJ0393726.1"/>
    </source>
</evidence>
<dbReference type="GO" id="GO:0005737">
    <property type="term" value="C:cytoplasm"/>
    <property type="evidence" value="ECO:0007669"/>
    <property type="project" value="UniProtKB-SubCell"/>
</dbReference>
<feature type="region of interest" description="Disordered" evidence="11">
    <location>
        <begin position="179"/>
        <end position="246"/>
    </location>
</feature>
<evidence type="ECO:0000256" key="5">
    <source>
        <dbReference type="ARBA" id="ARBA00022723"/>
    </source>
</evidence>
<evidence type="ECO:0000313" key="14">
    <source>
        <dbReference type="Proteomes" id="UP001209570"/>
    </source>
</evidence>
<dbReference type="AlphaFoldDB" id="A0AAD5LAY5"/>
<keyword evidence="7" id="KW-0833">Ubl conjugation pathway</keyword>
<accession>A0AAD5LAY5</accession>
<comment type="pathway">
    <text evidence="3">Protein modification; protein ubiquitination.</text>
</comment>
<name>A0AAD5LAY5_PYTIN</name>
<reference evidence="13" key="1">
    <citation type="submission" date="2021-12" db="EMBL/GenBank/DDBJ databases">
        <title>Prjna785345.</title>
        <authorList>
            <person name="Rujirawat T."/>
            <person name="Krajaejun T."/>
        </authorList>
    </citation>
    <scope>NUCLEOTIDE SEQUENCE</scope>
    <source>
        <strain evidence="13">Pi057C3</strain>
    </source>
</reference>
<evidence type="ECO:0000256" key="7">
    <source>
        <dbReference type="ARBA" id="ARBA00022786"/>
    </source>
</evidence>
<evidence type="ECO:0000256" key="3">
    <source>
        <dbReference type="ARBA" id="ARBA00004906"/>
    </source>
</evidence>
<evidence type="ECO:0000256" key="1">
    <source>
        <dbReference type="ARBA" id="ARBA00004123"/>
    </source>
</evidence>
<dbReference type="Gene3D" id="3.30.40.10">
    <property type="entry name" value="Zinc/RING finger domain, C3HC4 (zinc finger)"/>
    <property type="match status" value="1"/>
</dbReference>
<evidence type="ECO:0000256" key="4">
    <source>
        <dbReference type="ARBA" id="ARBA00022490"/>
    </source>
</evidence>